<reference evidence="2 3" key="1">
    <citation type="submission" date="2024-04" db="EMBL/GenBank/DDBJ databases">
        <authorList>
            <person name="Waldvogel A.-M."/>
            <person name="Schoenle A."/>
        </authorList>
    </citation>
    <scope>NUCLEOTIDE SEQUENCE [LARGE SCALE GENOMIC DNA]</scope>
</reference>
<proteinExistence type="predicted"/>
<feature type="region of interest" description="Disordered" evidence="1">
    <location>
        <begin position="1"/>
        <end position="23"/>
    </location>
</feature>
<protein>
    <recommendedName>
        <fullName evidence="4">DUF397 domain-containing protein</fullName>
    </recommendedName>
</protein>
<dbReference type="Proteomes" id="UP001497482">
    <property type="component" value="Chromosome 8"/>
</dbReference>
<evidence type="ECO:0000313" key="3">
    <source>
        <dbReference type="Proteomes" id="UP001497482"/>
    </source>
</evidence>
<gene>
    <name evidence="2" type="ORF">KC01_LOCUS39865</name>
</gene>
<sequence length="85" mass="8831">MVKWDERLSSGRGEMPGRGGEDCVSLARGGASARAGGLKLVRSRLRWGRSGPGGFGSRGVLVLTGDDEREIARDGTCSRVGAGGR</sequence>
<dbReference type="EMBL" id="OZ035830">
    <property type="protein sequence ID" value="CAL1613695.1"/>
    <property type="molecule type" value="Genomic_DNA"/>
</dbReference>
<dbReference type="AlphaFoldDB" id="A0AAV2MJY5"/>
<organism evidence="2 3">
    <name type="scientific">Knipowitschia caucasica</name>
    <name type="common">Caucasian dwarf goby</name>
    <name type="synonym">Pomatoschistus caucasicus</name>
    <dbReference type="NCBI Taxonomy" id="637954"/>
    <lineage>
        <taxon>Eukaryota</taxon>
        <taxon>Metazoa</taxon>
        <taxon>Chordata</taxon>
        <taxon>Craniata</taxon>
        <taxon>Vertebrata</taxon>
        <taxon>Euteleostomi</taxon>
        <taxon>Actinopterygii</taxon>
        <taxon>Neopterygii</taxon>
        <taxon>Teleostei</taxon>
        <taxon>Neoteleostei</taxon>
        <taxon>Acanthomorphata</taxon>
        <taxon>Gobiaria</taxon>
        <taxon>Gobiiformes</taxon>
        <taxon>Gobioidei</taxon>
        <taxon>Gobiidae</taxon>
        <taxon>Gobiinae</taxon>
        <taxon>Knipowitschia</taxon>
    </lineage>
</organism>
<accession>A0AAV2MJY5</accession>
<name>A0AAV2MJY5_KNICA</name>
<keyword evidence="3" id="KW-1185">Reference proteome</keyword>
<evidence type="ECO:0000256" key="1">
    <source>
        <dbReference type="SAM" id="MobiDB-lite"/>
    </source>
</evidence>
<evidence type="ECO:0000313" key="2">
    <source>
        <dbReference type="EMBL" id="CAL1613695.1"/>
    </source>
</evidence>
<evidence type="ECO:0008006" key="4">
    <source>
        <dbReference type="Google" id="ProtNLM"/>
    </source>
</evidence>